<evidence type="ECO:0000313" key="1">
    <source>
        <dbReference type="EMBL" id="KON83540.1"/>
    </source>
</evidence>
<protein>
    <submittedName>
        <fullName evidence="1">Uncharacterized protein</fullName>
    </submittedName>
</protein>
<reference evidence="2" key="1">
    <citation type="submission" date="2015-07" db="EMBL/GenBank/DDBJ databases">
        <title>Fjat-10036 dsm4.</title>
        <authorList>
            <person name="Liu B."/>
            <person name="Wang J."/>
            <person name="Zhu Y."/>
            <person name="Liu G."/>
            <person name="Chen Q."/>
            <person name="Chen Z."/>
            <person name="Lan J."/>
            <person name="Che J."/>
            <person name="Ge C."/>
            <person name="Shi H."/>
            <person name="Pan Z."/>
            <person name="Liu X."/>
        </authorList>
    </citation>
    <scope>NUCLEOTIDE SEQUENCE [LARGE SCALE GENOMIC DNA]</scope>
    <source>
        <strain evidence="2">DSM 4</strain>
    </source>
</reference>
<dbReference type="Proteomes" id="UP000037109">
    <property type="component" value="Unassembled WGS sequence"/>
</dbReference>
<organism evidence="1 2">
    <name type="scientific">Sporosarcina globispora</name>
    <name type="common">Bacillus globisporus</name>
    <dbReference type="NCBI Taxonomy" id="1459"/>
    <lineage>
        <taxon>Bacteria</taxon>
        <taxon>Bacillati</taxon>
        <taxon>Bacillota</taxon>
        <taxon>Bacilli</taxon>
        <taxon>Bacillales</taxon>
        <taxon>Caryophanaceae</taxon>
        <taxon>Sporosarcina</taxon>
    </lineage>
</organism>
<comment type="caution">
    <text evidence="1">The sequence shown here is derived from an EMBL/GenBank/DDBJ whole genome shotgun (WGS) entry which is preliminary data.</text>
</comment>
<dbReference type="PATRIC" id="fig|1459.3.peg.6115"/>
<dbReference type="OrthoDB" id="6636604at2"/>
<dbReference type="AlphaFoldDB" id="A0A0M0G160"/>
<name>A0A0M0G160_SPOGL</name>
<gene>
    <name evidence="1" type="ORF">AF332_27740</name>
</gene>
<dbReference type="InterPro" id="IPR046897">
    <property type="entry name" value="ABC-3C_MC6"/>
</dbReference>
<sequence length="75" mass="8682">MLLLNDIKPELSIYYCASLLIKEIENQEGQDIVTLYKTVKEKYQISLKIFAYCLDWLYLVEAAKVDKKGGVFLCT</sequence>
<dbReference type="STRING" id="1459.AF332_27740"/>
<dbReference type="EMBL" id="LGUF01000010">
    <property type="protein sequence ID" value="KON83540.1"/>
    <property type="molecule type" value="Genomic_DNA"/>
</dbReference>
<proteinExistence type="predicted"/>
<keyword evidence="2" id="KW-1185">Reference proteome</keyword>
<dbReference type="RefSeq" id="WP_053437858.1">
    <property type="nucleotide sequence ID" value="NZ_LGUF01000010.1"/>
</dbReference>
<dbReference type="Pfam" id="PF20293">
    <property type="entry name" value="MC6"/>
    <property type="match status" value="1"/>
</dbReference>
<evidence type="ECO:0000313" key="2">
    <source>
        <dbReference type="Proteomes" id="UP000037109"/>
    </source>
</evidence>
<accession>A0A0M0G160</accession>